<evidence type="ECO:0000313" key="3">
    <source>
        <dbReference type="Proteomes" id="UP000030595"/>
    </source>
</evidence>
<dbReference type="NCBIfam" id="NF006958">
    <property type="entry name" value="PRK09435.1"/>
    <property type="match status" value="1"/>
</dbReference>
<dbReference type="PANTHER" id="PTHR23408:SF3">
    <property type="entry name" value="METHYLMALONIC ACIDURIA TYPE A PROTEIN, MITOCHONDRIAL"/>
    <property type="match status" value="1"/>
</dbReference>
<dbReference type="Gene3D" id="1.20.5.170">
    <property type="match status" value="1"/>
</dbReference>
<dbReference type="InterPro" id="IPR005129">
    <property type="entry name" value="GTPase_ArgK"/>
</dbReference>
<dbReference type="CDD" id="cd03114">
    <property type="entry name" value="MMAA-like"/>
    <property type="match status" value="1"/>
</dbReference>
<dbReference type="GO" id="GO:0005525">
    <property type="term" value="F:GTP binding"/>
    <property type="evidence" value="ECO:0007669"/>
    <property type="project" value="InterPro"/>
</dbReference>
<dbReference type="AlphaFoldDB" id="A0A0A3J3F2"/>
<reference evidence="2 3" key="1">
    <citation type="submission" date="2014-02" db="EMBL/GenBank/DDBJ databases">
        <title>Draft genome sequence of Lysinibacillus massiliensis CCUG 49529.</title>
        <authorList>
            <person name="Zhang F."/>
            <person name="Wang G."/>
            <person name="Zhang L."/>
        </authorList>
    </citation>
    <scope>NUCLEOTIDE SEQUENCE [LARGE SCALE GENOMIC DNA]</scope>
    <source>
        <strain evidence="2 3">CCUG 49529</strain>
    </source>
</reference>
<accession>A0A0A3J3F2</accession>
<dbReference type="RefSeq" id="WP_036173343.1">
    <property type="nucleotide sequence ID" value="NZ_AVCZ01000006.1"/>
</dbReference>
<dbReference type="Gene3D" id="3.40.50.300">
    <property type="entry name" value="P-loop containing nucleotide triphosphate hydrolases"/>
    <property type="match status" value="1"/>
</dbReference>
<evidence type="ECO:0000256" key="1">
    <source>
        <dbReference type="ARBA" id="ARBA00009625"/>
    </source>
</evidence>
<keyword evidence="3" id="KW-1185">Reference proteome</keyword>
<protein>
    <submittedName>
        <fullName evidence="2">Transporter</fullName>
    </submittedName>
</protein>
<name>A0A0A3J3F2_9BACL</name>
<organism evidence="2 3">
    <name type="scientific">Ureibacillus massiliensis 4400831 = CIP 108448 = CCUG 49529</name>
    <dbReference type="NCBI Taxonomy" id="1211035"/>
    <lineage>
        <taxon>Bacteria</taxon>
        <taxon>Bacillati</taxon>
        <taxon>Bacillota</taxon>
        <taxon>Bacilli</taxon>
        <taxon>Bacillales</taxon>
        <taxon>Caryophanaceae</taxon>
        <taxon>Ureibacillus</taxon>
    </lineage>
</organism>
<dbReference type="SUPFAM" id="SSF52540">
    <property type="entry name" value="P-loop containing nucleoside triphosphate hydrolases"/>
    <property type="match status" value="1"/>
</dbReference>
<comment type="similarity">
    <text evidence="1">Belongs to the SIMIBI class G3E GTPase family. ArgK/MeaB subfamily.</text>
</comment>
<dbReference type="GO" id="GO:0005737">
    <property type="term" value="C:cytoplasm"/>
    <property type="evidence" value="ECO:0007669"/>
    <property type="project" value="TreeGrafter"/>
</dbReference>
<sequence length="368" mass="40702">MSKDKGMEESALFVMDGVKGGHDGMKQTSPKRFRKKNEDTLDIPKLVEELKSGNRASLSRAITLIESSKSAHKEQAQKLLQELLPHTGQSIRIGITGVPGAGKSTFIESFGTMLCNMGKRVAVLAIDPSSSLSGGSILGDKTRMEKLSRNERAFVRPSPSAGTLGGVHKKTRETMLLCEAAGFDVILIETVGVGQSETFVRGMVDFFLLLVLTGAGDELQGMKKGIMELADGIIVHKSDGDNVIRAKKTVREYKQILHFLQPSTPGWLSTALPVSSVTDEGLKETWDMISNFEKTVKGTSYWEHRRSQQTKDWFHSMIKDHLIESFYNNPTRQQLIKVLEDSILQGEMTVTQGVKTLFVDEEEKPSKE</sequence>
<dbReference type="InterPro" id="IPR027417">
    <property type="entry name" value="P-loop_NTPase"/>
</dbReference>
<evidence type="ECO:0000313" key="2">
    <source>
        <dbReference type="EMBL" id="KGR91456.1"/>
    </source>
</evidence>
<dbReference type="OrthoDB" id="9778292at2"/>
<dbReference type="Pfam" id="PF03308">
    <property type="entry name" value="MeaB"/>
    <property type="match status" value="1"/>
</dbReference>
<dbReference type="PANTHER" id="PTHR23408">
    <property type="entry name" value="METHYLMALONYL-COA MUTASE"/>
    <property type="match status" value="1"/>
</dbReference>
<dbReference type="Proteomes" id="UP000030595">
    <property type="component" value="Unassembled WGS sequence"/>
</dbReference>
<gene>
    <name evidence="2" type="ORF">CD30_05210</name>
</gene>
<proteinExistence type="inferred from homology"/>
<dbReference type="NCBIfam" id="TIGR00750">
    <property type="entry name" value="lao"/>
    <property type="match status" value="1"/>
</dbReference>
<comment type="caution">
    <text evidence="2">The sequence shown here is derived from an EMBL/GenBank/DDBJ whole genome shotgun (WGS) entry which is preliminary data.</text>
</comment>
<dbReference type="EMBL" id="JPVQ01000006">
    <property type="protein sequence ID" value="KGR91456.1"/>
    <property type="molecule type" value="Genomic_DNA"/>
</dbReference>
<dbReference type="eggNOG" id="COG1703">
    <property type="taxonomic scope" value="Bacteria"/>
</dbReference>
<dbReference type="GO" id="GO:0003924">
    <property type="term" value="F:GTPase activity"/>
    <property type="evidence" value="ECO:0007669"/>
    <property type="project" value="InterPro"/>
</dbReference>
<dbReference type="Gene3D" id="1.10.287.130">
    <property type="match status" value="1"/>
</dbReference>